<feature type="compositionally biased region" description="Basic and acidic residues" evidence="1">
    <location>
        <begin position="314"/>
        <end position="340"/>
    </location>
</feature>
<feature type="region of interest" description="Disordered" evidence="1">
    <location>
        <begin position="48"/>
        <end position="157"/>
    </location>
</feature>
<feature type="non-terminal residue" evidence="3">
    <location>
        <position position="1"/>
    </location>
</feature>
<comment type="caution">
    <text evidence="3">The sequence shown here is derived from an EMBL/GenBank/DDBJ whole genome shotgun (WGS) entry which is preliminary data.</text>
</comment>
<feature type="region of interest" description="Disordered" evidence="1">
    <location>
        <begin position="203"/>
        <end position="222"/>
    </location>
</feature>
<feature type="domain" description="LEM" evidence="2">
    <location>
        <begin position="5"/>
        <end position="49"/>
    </location>
</feature>
<keyword evidence="4" id="KW-1185">Reference proteome</keyword>
<reference evidence="3" key="1">
    <citation type="submission" date="2023-10" db="EMBL/GenBank/DDBJ databases">
        <title>Genome assembly of Pristionchus species.</title>
        <authorList>
            <person name="Yoshida K."/>
            <person name="Sommer R.J."/>
        </authorList>
    </citation>
    <scope>NUCLEOTIDE SEQUENCE</scope>
    <source>
        <strain evidence="3">RS5133</strain>
    </source>
</reference>
<accession>A0AAV5WL24</accession>
<feature type="region of interest" description="Disordered" evidence="1">
    <location>
        <begin position="232"/>
        <end position="385"/>
    </location>
</feature>
<organism evidence="3 4">
    <name type="scientific">Pristionchus fissidentatus</name>
    <dbReference type="NCBI Taxonomy" id="1538716"/>
    <lineage>
        <taxon>Eukaryota</taxon>
        <taxon>Metazoa</taxon>
        <taxon>Ecdysozoa</taxon>
        <taxon>Nematoda</taxon>
        <taxon>Chromadorea</taxon>
        <taxon>Rhabditida</taxon>
        <taxon>Rhabditina</taxon>
        <taxon>Diplogasteromorpha</taxon>
        <taxon>Diplogasteroidea</taxon>
        <taxon>Neodiplogasteridae</taxon>
        <taxon>Pristionchus</taxon>
    </lineage>
</organism>
<feature type="compositionally biased region" description="Low complexity" evidence="1">
    <location>
        <begin position="250"/>
        <end position="259"/>
    </location>
</feature>
<dbReference type="Pfam" id="PF03020">
    <property type="entry name" value="LEM"/>
    <property type="match status" value="1"/>
</dbReference>
<protein>
    <recommendedName>
        <fullName evidence="2">LEM domain-containing protein</fullName>
    </recommendedName>
</protein>
<dbReference type="AlphaFoldDB" id="A0AAV5WL24"/>
<evidence type="ECO:0000256" key="1">
    <source>
        <dbReference type="SAM" id="MobiDB-lite"/>
    </source>
</evidence>
<feature type="compositionally biased region" description="Basic and acidic residues" evidence="1">
    <location>
        <begin position="148"/>
        <end position="157"/>
    </location>
</feature>
<dbReference type="CDD" id="cd12934">
    <property type="entry name" value="LEM"/>
    <property type="match status" value="1"/>
</dbReference>
<proteinExistence type="predicted"/>
<dbReference type="Proteomes" id="UP001432322">
    <property type="component" value="Unassembled WGS sequence"/>
</dbReference>
<dbReference type="Gene3D" id="1.10.720.40">
    <property type="match status" value="1"/>
</dbReference>
<feature type="compositionally biased region" description="Basic and acidic residues" evidence="1">
    <location>
        <begin position="75"/>
        <end position="84"/>
    </location>
</feature>
<name>A0AAV5WL24_9BILA</name>
<dbReference type="SMART" id="SM00540">
    <property type="entry name" value="LEM"/>
    <property type="match status" value="1"/>
</dbReference>
<evidence type="ECO:0000313" key="3">
    <source>
        <dbReference type="EMBL" id="GMT31656.1"/>
    </source>
</evidence>
<dbReference type="EMBL" id="BTSY01000006">
    <property type="protein sequence ID" value="GMT31656.1"/>
    <property type="molecule type" value="Genomic_DNA"/>
</dbReference>
<gene>
    <name evidence="3" type="ORF">PFISCL1PPCAC_22953</name>
</gene>
<feature type="compositionally biased region" description="Basic and acidic residues" evidence="1">
    <location>
        <begin position="262"/>
        <end position="279"/>
    </location>
</feature>
<feature type="non-terminal residue" evidence="3">
    <location>
        <position position="385"/>
    </location>
</feature>
<dbReference type="PROSITE" id="PS50954">
    <property type="entry name" value="LEM"/>
    <property type="match status" value="1"/>
</dbReference>
<sequence>SIPRRTMAPSSTDRELRAALLQLGFQVGPVVSSTAGFYERLLARHTLEKSAEEERSTVAGVARIGGGAEETAAAAEREEEKEAKMEEEEDKDGAKRKIAEVDEEEEEEQQLTIDDGGYALEQPQLLDADDGHATGADADEADAGSPVEAKKPEPAVRRRRFVLEVDDHVETTYLVSDRERKLATEAPVKRKAKYDKEARNLAAAARRERGTTLHNESFYEMSVEEQEKMDNLFAHLYEEEEEEAKKKKSVQPSQQLQQQRDASGRQAKESMDGSRRWLDGTENVSGMDDSLLQLQQLYSGGGHFGEMKRKNKRSREEEKEEEKKKMGEEGEKKKKEEETGVKVGVRRGLATRKESESNQVRRGREKGTVADLSIGRRRSNEGSKR</sequence>
<dbReference type="InterPro" id="IPR003887">
    <property type="entry name" value="LEM_dom"/>
</dbReference>
<dbReference type="SUPFAM" id="SSF63451">
    <property type="entry name" value="LEM domain"/>
    <property type="match status" value="1"/>
</dbReference>
<dbReference type="InterPro" id="IPR011015">
    <property type="entry name" value="LEM/LEM-like_dom_sf"/>
</dbReference>
<evidence type="ECO:0000313" key="4">
    <source>
        <dbReference type="Proteomes" id="UP001432322"/>
    </source>
</evidence>
<evidence type="ECO:0000259" key="2">
    <source>
        <dbReference type="PROSITE" id="PS50954"/>
    </source>
</evidence>